<sequence length="41" mass="4485">MIDSQVYLKSVQTIKAFSVNQANLSKDSLLAVSELNPDGIF</sequence>
<name>L8JE36_9GAMM</name>
<organism evidence="1 2">
    <name type="scientific">Photobacterium marinum</name>
    <dbReference type="NCBI Taxonomy" id="1056511"/>
    <lineage>
        <taxon>Bacteria</taxon>
        <taxon>Pseudomonadati</taxon>
        <taxon>Pseudomonadota</taxon>
        <taxon>Gammaproteobacteria</taxon>
        <taxon>Vibrionales</taxon>
        <taxon>Vibrionaceae</taxon>
        <taxon>Photobacterium</taxon>
    </lineage>
</organism>
<dbReference type="EMBL" id="AMZO01000006">
    <property type="protein sequence ID" value="ELR66538.1"/>
    <property type="molecule type" value="Genomic_DNA"/>
</dbReference>
<gene>
    <name evidence="1" type="ORF">C942_04236</name>
</gene>
<comment type="caution">
    <text evidence="1">The sequence shown here is derived from an EMBL/GenBank/DDBJ whole genome shotgun (WGS) entry which is preliminary data.</text>
</comment>
<keyword evidence="2" id="KW-1185">Reference proteome</keyword>
<dbReference type="Proteomes" id="UP000011134">
    <property type="component" value="Unassembled WGS sequence"/>
</dbReference>
<dbReference type="AlphaFoldDB" id="L8JE36"/>
<evidence type="ECO:0000313" key="2">
    <source>
        <dbReference type="Proteomes" id="UP000011134"/>
    </source>
</evidence>
<protein>
    <submittedName>
        <fullName evidence="1">Uncharacterized protein</fullName>
    </submittedName>
</protein>
<accession>L8JE36</accession>
<reference evidence="1 2" key="1">
    <citation type="submission" date="2012-12" db="EMBL/GenBank/DDBJ databases">
        <title>Genome Assembly of Photobacterium sp. AK15.</title>
        <authorList>
            <person name="Khatri I."/>
            <person name="Vaidya B."/>
            <person name="Srinivas T.N.R."/>
            <person name="Subramanian S."/>
            <person name="Pinnaka A."/>
        </authorList>
    </citation>
    <scope>NUCLEOTIDE SEQUENCE [LARGE SCALE GENOMIC DNA]</scope>
    <source>
        <strain evidence="1 2">AK15</strain>
    </source>
</reference>
<proteinExistence type="predicted"/>
<evidence type="ECO:0000313" key="1">
    <source>
        <dbReference type="EMBL" id="ELR66538.1"/>
    </source>
</evidence>
<dbReference type="PATRIC" id="fig|1056511.3.peg.1066"/>